<feature type="transmembrane region" description="Helical" evidence="1">
    <location>
        <begin position="370"/>
        <end position="395"/>
    </location>
</feature>
<proteinExistence type="predicted"/>
<organism evidence="2 3">
    <name type="scientific">Clostridium tanneri</name>
    <dbReference type="NCBI Taxonomy" id="3037988"/>
    <lineage>
        <taxon>Bacteria</taxon>
        <taxon>Bacillati</taxon>
        <taxon>Bacillota</taxon>
        <taxon>Clostridia</taxon>
        <taxon>Eubacteriales</taxon>
        <taxon>Clostridiaceae</taxon>
        <taxon>Clostridium</taxon>
    </lineage>
</organism>
<reference evidence="2 3" key="1">
    <citation type="submission" date="2023-04" db="EMBL/GenBank/DDBJ databases">
        <title>Clostridium tannerae sp. nov., isolated from the fecal material of an alpaca.</title>
        <authorList>
            <person name="Miller S."/>
            <person name="Hendry M."/>
            <person name="King J."/>
            <person name="Sankaranarayanan K."/>
            <person name="Lawson P.A."/>
        </authorList>
    </citation>
    <scope>NUCLEOTIDE SEQUENCE [LARGE SCALE GENOMIC DNA]</scope>
    <source>
        <strain evidence="2 3">A1-XYC3</strain>
    </source>
</reference>
<dbReference type="PANTHER" id="PTHR30572">
    <property type="entry name" value="MEMBRANE COMPONENT OF TRANSPORTER-RELATED"/>
    <property type="match status" value="1"/>
</dbReference>
<feature type="transmembrane region" description="Helical" evidence="1">
    <location>
        <begin position="336"/>
        <end position="364"/>
    </location>
</feature>
<protein>
    <submittedName>
        <fullName evidence="2">ABC transporter permease</fullName>
    </submittedName>
</protein>
<sequence>MKFKHAFRAISRKGFFSLLLIIQLVFCFYSIYENLNLNQKISLETKKIEKYFKNKKVYTLKAPNLFGRDVDMSKLNEAFNKLYSNSNYEFLKIDIGSISIKSFKDFEQFKAYDFQVEKEYFLAKNITLDKNYFKNYPVKVKYGRLFNDEEYKVNYKRDRTIPILVGSNYSKYFKVGDEIPIDPSIGKGKGQIIGILEENQYSPGNVIQPNLKYLNLNNYIITTELVFEEDYYKNLFAFNGNYIMFDNSIEEYEIQNYLNDIKETFNSIPHLNVGTRDLTKYIEAESSLFKAQREITFTTAISIIIFVCVTLIITLLNSINKRKKEFGIHIMCGGKLLDIAAITYLQILIIFVNSYLISVAFIYFQYKADINFHILSMEFIIMLFISIATAVLPVIKIFNLNLSELIKGDE</sequence>
<evidence type="ECO:0000313" key="3">
    <source>
        <dbReference type="Proteomes" id="UP001281656"/>
    </source>
</evidence>
<dbReference type="InterPro" id="IPR050250">
    <property type="entry name" value="Macrolide_Exporter_MacB"/>
</dbReference>
<dbReference type="Proteomes" id="UP001281656">
    <property type="component" value="Unassembled WGS sequence"/>
</dbReference>
<evidence type="ECO:0000256" key="1">
    <source>
        <dbReference type="SAM" id="Phobius"/>
    </source>
</evidence>
<gene>
    <name evidence="2" type="ORF">P8V03_05970</name>
</gene>
<keyword evidence="1" id="KW-1133">Transmembrane helix</keyword>
<evidence type="ECO:0000313" key="2">
    <source>
        <dbReference type="EMBL" id="MDW8800698.1"/>
    </source>
</evidence>
<dbReference type="RefSeq" id="WP_318797239.1">
    <property type="nucleotide sequence ID" value="NZ_JARUJP010000005.1"/>
</dbReference>
<dbReference type="PANTHER" id="PTHR30572:SF18">
    <property type="entry name" value="ABC-TYPE MACROLIDE FAMILY EXPORT SYSTEM PERMEASE COMPONENT 2"/>
    <property type="match status" value="1"/>
</dbReference>
<accession>A0ABU4JRC4</accession>
<name>A0ABU4JRC4_9CLOT</name>
<comment type="caution">
    <text evidence="2">The sequence shown here is derived from an EMBL/GenBank/DDBJ whole genome shotgun (WGS) entry which is preliminary data.</text>
</comment>
<feature type="transmembrane region" description="Helical" evidence="1">
    <location>
        <begin position="295"/>
        <end position="316"/>
    </location>
</feature>
<keyword evidence="1" id="KW-0472">Membrane</keyword>
<dbReference type="EMBL" id="JARUJP010000005">
    <property type="protein sequence ID" value="MDW8800698.1"/>
    <property type="molecule type" value="Genomic_DNA"/>
</dbReference>
<keyword evidence="1" id="KW-0812">Transmembrane</keyword>
<keyword evidence="3" id="KW-1185">Reference proteome</keyword>